<keyword evidence="4" id="KW-0479">Metal-binding</keyword>
<protein>
    <submittedName>
        <fullName evidence="10">GLOBIN domain-containing protein</fullName>
    </submittedName>
</protein>
<evidence type="ECO:0000313" key="10">
    <source>
        <dbReference type="WBParaSite" id="TCLT_0000182901-mRNA-1"/>
    </source>
</evidence>
<evidence type="ECO:0000256" key="1">
    <source>
        <dbReference type="ARBA" id="ARBA00022448"/>
    </source>
</evidence>
<feature type="domain" description="Globin" evidence="7">
    <location>
        <begin position="91"/>
        <end position="189"/>
    </location>
</feature>
<dbReference type="GO" id="GO:0046872">
    <property type="term" value="F:metal ion binding"/>
    <property type="evidence" value="ECO:0007669"/>
    <property type="project" value="UniProtKB-KW"/>
</dbReference>
<dbReference type="InterPro" id="IPR044399">
    <property type="entry name" value="Mb-like_M"/>
</dbReference>
<dbReference type="Proteomes" id="UP000276776">
    <property type="component" value="Unassembled WGS sequence"/>
</dbReference>
<dbReference type="GO" id="GO:0005344">
    <property type="term" value="F:oxygen carrier activity"/>
    <property type="evidence" value="ECO:0007669"/>
    <property type="project" value="UniProtKB-KW"/>
</dbReference>
<dbReference type="PANTHER" id="PTHR46458:SF1">
    <property type="entry name" value="GEO09476P1"/>
    <property type="match status" value="1"/>
</dbReference>
<keyword evidence="5" id="KW-0408">Iron</keyword>
<dbReference type="AlphaFoldDB" id="A0A0N5CNR1"/>
<dbReference type="GO" id="GO:0019825">
    <property type="term" value="F:oxygen binding"/>
    <property type="evidence" value="ECO:0007669"/>
    <property type="project" value="InterPro"/>
</dbReference>
<evidence type="ECO:0000256" key="5">
    <source>
        <dbReference type="ARBA" id="ARBA00023004"/>
    </source>
</evidence>
<keyword evidence="1 6" id="KW-0813">Transport</keyword>
<comment type="similarity">
    <text evidence="6">Belongs to the globin family.</text>
</comment>
<dbReference type="SUPFAM" id="SSF46458">
    <property type="entry name" value="Globin-like"/>
    <property type="match status" value="1"/>
</dbReference>
<keyword evidence="9" id="KW-1185">Reference proteome</keyword>
<accession>A0A0N5CNR1</accession>
<dbReference type="PANTHER" id="PTHR46458">
    <property type="entry name" value="BLR2807 PROTEIN"/>
    <property type="match status" value="1"/>
</dbReference>
<evidence type="ECO:0000256" key="2">
    <source>
        <dbReference type="ARBA" id="ARBA00022617"/>
    </source>
</evidence>
<gene>
    <name evidence="8" type="ORF">TCLT_LOCUS1830</name>
</gene>
<reference evidence="10" key="1">
    <citation type="submission" date="2017-02" db="UniProtKB">
        <authorList>
            <consortium name="WormBaseParasite"/>
        </authorList>
    </citation>
    <scope>IDENTIFICATION</scope>
</reference>
<dbReference type="InterPro" id="IPR050532">
    <property type="entry name" value="Globin-like_OT"/>
</dbReference>
<reference evidence="8 9" key="2">
    <citation type="submission" date="2018-11" db="EMBL/GenBank/DDBJ databases">
        <authorList>
            <consortium name="Pathogen Informatics"/>
        </authorList>
    </citation>
    <scope>NUCLEOTIDE SEQUENCE [LARGE SCALE GENOMIC DNA]</scope>
</reference>
<organism evidence="10">
    <name type="scientific">Thelazia callipaeda</name>
    <name type="common">Oriental eyeworm</name>
    <name type="synonym">Parasitic nematode</name>
    <dbReference type="NCBI Taxonomy" id="103827"/>
    <lineage>
        <taxon>Eukaryota</taxon>
        <taxon>Metazoa</taxon>
        <taxon>Ecdysozoa</taxon>
        <taxon>Nematoda</taxon>
        <taxon>Chromadorea</taxon>
        <taxon>Rhabditida</taxon>
        <taxon>Spirurina</taxon>
        <taxon>Spiruromorpha</taxon>
        <taxon>Thelazioidea</taxon>
        <taxon>Thelaziidae</taxon>
        <taxon>Thelazia</taxon>
    </lineage>
</organism>
<sequence length="229" mass="26830">MLKLQRSTTLDDAHLCSSKNFMIGNKKAKSKSLHTLPVEKADACKIPLYKRLTVAYPKNCVLNNSMQAEIVDSWRLILQKYDSDHCKIGLEIYARIFKECPELRDVFYIPEQVENLNDYLPFHRSGKLFASVIDLCVRNIGNLETEMGAVLTAYGRRHYYRRKQGFRLSYFTIFDQSILDFIAENITDSQRAEKILGGWYLLISFIRNKMANGFELEKQNDWELRRRLK</sequence>
<dbReference type="Gene3D" id="1.10.490.10">
    <property type="entry name" value="Globins"/>
    <property type="match status" value="1"/>
</dbReference>
<evidence type="ECO:0000256" key="3">
    <source>
        <dbReference type="ARBA" id="ARBA00022621"/>
    </source>
</evidence>
<dbReference type="EMBL" id="UYYF01000281">
    <property type="protein sequence ID" value="VDM97474.1"/>
    <property type="molecule type" value="Genomic_DNA"/>
</dbReference>
<dbReference type="GO" id="GO:0020037">
    <property type="term" value="F:heme binding"/>
    <property type="evidence" value="ECO:0007669"/>
    <property type="project" value="InterPro"/>
</dbReference>
<proteinExistence type="inferred from homology"/>
<dbReference type="WBParaSite" id="TCLT_0000182901-mRNA-1">
    <property type="protein sequence ID" value="TCLT_0000182901-mRNA-1"/>
    <property type="gene ID" value="TCLT_0000182901"/>
</dbReference>
<dbReference type="InterPro" id="IPR012292">
    <property type="entry name" value="Globin/Proto"/>
</dbReference>
<dbReference type="InterPro" id="IPR000971">
    <property type="entry name" value="Globin"/>
</dbReference>
<dbReference type="OrthoDB" id="5797731at2759"/>
<keyword evidence="3 6" id="KW-0561">Oxygen transport</keyword>
<evidence type="ECO:0000256" key="4">
    <source>
        <dbReference type="ARBA" id="ARBA00022723"/>
    </source>
</evidence>
<name>A0A0N5CNR1_THECL</name>
<dbReference type="InterPro" id="IPR009050">
    <property type="entry name" value="Globin-like_sf"/>
</dbReference>
<dbReference type="CDD" id="cd01040">
    <property type="entry name" value="Mb-like"/>
    <property type="match status" value="1"/>
</dbReference>
<evidence type="ECO:0000256" key="6">
    <source>
        <dbReference type="RuleBase" id="RU000356"/>
    </source>
</evidence>
<evidence type="ECO:0000259" key="7">
    <source>
        <dbReference type="Pfam" id="PF00042"/>
    </source>
</evidence>
<evidence type="ECO:0000313" key="8">
    <source>
        <dbReference type="EMBL" id="VDM97474.1"/>
    </source>
</evidence>
<dbReference type="Pfam" id="PF00042">
    <property type="entry name" value="Globin"/>
    <property type="match status" value="1"/>
</dbReference>
<evidence type="ECO:0000313" key="9">
    <source>
        <dbReference type="Proteomes" id="UP000276776"/>
    </source>
</evidence>
<keyword evidence="2 6" id="KW-0349">Heme</keyword>